<dbReference type="AlphaFoldDB" id="A0A940RYL7"/>
<accession>A0A940RYL7</accession>
<evidence type="ECO:0008006" key="4">
    <source>
        <dbReference type="Google" id="ProtNLM"/>
    </source>
</evidence>
<gene>
    <name evidence="2" type="ORF">JFN87_15175</name>
</gene>
<sequence length="83" mass="8014">MTTAHSTHGTGGTGGTGGTEGWQAGVRRRLGLGRLLPLGAAEDGAWLAESAAVGALRSAVGAEAGLGRIRVGLVDAAGTHAPA</sequence>
<name>A0A940RYL7_9ACTN</name>
<dbReference type="EMBL" id="JAGIQL010000052">
    <property type="protein sequence ID" value="MBP0458829.1"/>
    <property type="molecule type" value="Genomic_DNA"/>
</dbReference>
<proteinExistence type="predicted"/>
<organism evidence="2 3">
    <name type="scientific">Streptomyces montanisoli</name>
    <dbReference type="NCBI Taxonomy" id="2798581"/>
    <lineage>
        <taxon>Bacteria</taxon>
        <taxon>Bacillati</taxon>
        <taxon>Actinomycetota</taxon>
        <taxon>Actinomycetes</taxon>
        <taxon>Kitasatosporales</taxon>
        <taxon>Streptomycetaceae</taxon>
        <taxon>Streptomyces</taxon>
    </lineage>
</organism>
<comment type="caution">
    <text evidence="2">The sequence shown here is derived from an EMBL/GenBank/DDBJ whole genome shotgun (WGS) entry which is preliminary data.</text>
</comment>
<evidence type="ECO:0000313" key="3">
    <source>
        <dbReference type="Proteomes" id="UP000670475"/>
    </source>
</evidence>
<protein>
    <recommendedName>
        <fullName evidence="4">Nucleopolyhedrovirus P10 family protein</fullName>
    </recommendedName>
</protein>
<feature type="non-terminal residue" evidence="2">
    <location>
        <position position="83"/>
    </location>
</feature>
<feature type="compositionally biased region" description="Gly residues" evidence="1">
    <location>
        <begin position="9"/>
        <end position="20"/>
    </location>
</feature>
<reference evidence="2" key="1">
    <citation type="submission" date="2021-03" db="EMBL/GenBank/DDBJ databases">
        <title>Whole genome sequence of Streptomyces bomunensis MMS17-BM035.</title>
        <authorList>
            <person name="Lee J.H."/>
        </authorList>
    </citation>
    <scope>NUCLEOTIDE SEQUENCE</scope>
    <source>
        <strain evidence="2">MMS17-BM035</strain>
    </source>
</reference>
<evidence type="ECO:0000313" key="2">
    <source>
        <dbReference type="EMBL" id="MBP0458829.1"/>
    </source>
</evidence>
<evidence type="ECO:0000256" key="1">
    <source>
        <dbReference type="SAM" id="MobiDB-lite"/>
    </source>
</evidence>
<dbReference type="Proteomes" id="UP000670475">
    <property type="component" value="Unassembled WGS sequence"/>
</dbReference>
<feature type="region of interest" description="Disordered" evidence="1">
    <location>
        <begin position="1"/>
        <end position="23"/>
    </location>
</feature>
<keyword evidence="3" id="KW-1185">Reference proteome</keyword>